<dbReference type="Proteomes" id="UP001567538">
    <property type="component" value="Unassembled WGS sequence"/>
</dbReference>
<sequence length="641" mass="73719">MSGKLENEIEEERKMVDHWSHEHPLSLVVIDSRSLWRCDGCSGGFRGGEKGYACSQKCGYDVLLHEDCAEALRKIRHAMHPQHTLIQQFDSAYSQMRRCSICQHYAGRISYGCTSAECTFRVHIRCAQGSDVMYAAEGDKRTIRHPSHPEHQLLFLRRSCTFKCDACGTTRDKGSSYTCTDDACEYWIHERCASLSQNIQREDHNHSLSLSFHVPPQYLIYNYRCEVCMKILLSKHWIYHCELCSYAVHLSCAFNKSLPITRGKEIMKFPISDVGEDLIGAFVRRQGVDTHTNTLILDQDDDYEFHNHKLRLVSSSSFQEEEKEEDEEDYSCRKSELICDGCITPILVKQTSSSSCSSSNSSSKDCYYYMRCSIKSCKYYLHLACFHLPPQLSSLPLFHEHDHSLLLQSGDKLKPWKWISCGACSTSTNGLFYTCTKCNYFNIDIKCASMPATIYHAAHPHNSLNLRSSQDYSYCDACDNELYGLNIYECSNCDFIVDVECAGLPASTSSRRWDKHQPLLLMHDATLNRPGEFYCDQCELRMNPKSWMYRCRSCDISFHSGCFITTSGFYRNIKFGQKYVIAGAHCHPLTYQLLTTKRRCDVCREDWHENEGFHCALCNFFICFYPCGDKRIKDGDIEAID</sequence>
<dbReference type="AlphaFoldDB" id="A0ABD1G1S3"/>
<dbReference type="PANTHER" id="PTHR32410:SF216">
    <property type="entry name" value="PHORBOL-ESTER_DAG-TYPE DOMAIN-CONTAINING PROTEIN"/>
    <property type="match status" value="1"/>
</dbReference>
<evidence type="ECO:0000256" key="2">
    <source>
        <dbReference type="ARBA" id="ARBA00022737"/>
    </source>
</evidence>
<organism evidence="6 7">
    <name type="scientific">Salvia divinorum</name>
    <name type="common">Maria pastora</name>
    <name type="synonym">Diviner's sage</name>
    <dbReference type="NCBI Taxonomy" id="28513"/>
    <lineage>
        <taxon>Eukaryota</taxon>
        <taxon>Viridiplantae</taxon>
        <taxon>Streptophyta</taxon>
        <taxon>Embryophyta</taxon>
        <taxon>Tracheophyta</taxon>
        <taxon>Spermatophyta</taxon>
        <taxon>Magnoliopsida</taxon>
        <taxon>eudicotyledons</taxon>
        <taxon>Gunneridae</taxon>
        <taxon>Pentapetalae</taxon>
        <taxon>asterids</taxon>
        <taxon>lamiids</taxon>
        <taxon>Lamiales</taxon>
        <taxon>Lamiaceae</taxon>
        <taxon>Nepetoideae</taxon>
        <taxon>Mentheae</taxon>
        <taxon>Salviinae</taxon>
        <taxon>Salvia</taxon>
        <taxon>Salvia subgen. Calosphace</taxon>
    </lineage>
</organism>
<feature type="domain" description="Zinc finger PHD-type" evidence="5">
    <location>
        <begin position="474"/>
        <end position="539"/>
    </location>
</feature>
<evidence type="ECO:0000256" key="3">
    <source>
        <dbReference type="ARBA" id="ARBA00022771"/>
    </source>
</evidence>
<keyword evidence="1" id="KW-0479">Metal-binding</keyword>
<proteinExistence type="predicted"/>
<dbReference type="Pfam" id="PF03107">
    <property type="entry name" value="C1_2"/>
    <property type="match status" value="7"/>
</dbReference>
<evidence type="ECO:0000313" key="7">
    <source>
        <dbReference type="Proteomes" id="UP001567538"/>
    </source>
</evidence>
<keyword evidence="2" id="KW-0677">Repeat</keyword>
<evidence type="ECO:0000259" key="5">
    <source>
        <dbReference type="SMART" id="SM00249"/>
    </source>
</evidence>
<dbReference type="InterPro" id="IPR053192">
    <property type="entry name" value="Vacuole_Formation_Reg"/>
</dbReference>
<feature type="domain" description="Zinc finger PHD-type" evidence="5">
    <location>
        <begin position="98"/>
        <end position="161"/>
    </location>
</feature>
<reference evidence="6 7" key="1">
    <citation type="submission" date="2024-06" db="EMBL/GenBank/DDBJ databases">
        <title>A chromosome level genome sequence of Diviner's sage (Salvia divinorum).</title>
        <authorList>
            <person name="Ford S.A."/>
            <person name="Ro D.-K."/>
            <person name="Ness R.W."/>
            <person name="Phillips M.A."/>
        </authorList>
    </citation>
    <scope>NUCLEOTIDE SEQUENCE [LARGE SCALE GENOMIC DNA]</scope>
    <source>
        <strain evidence="6">SAF-2024a</strain>
        <tissue evidence="6">Leaf</tissue>
    </source>
</reference>
<keyword evidence="7" id="KW-1185">Reference proteome</keyword>
<dbReference type="InterPro" id="IPR046349">
    <property type="entry name" value="C1-like_sf"/>
</dbReference>
<dbReference type="PANTHER" id="PTHR32410">
    <property type="entry name" value="CYSTEINE/HISTIDINE-RICH C1 DOMAIN FAMILY PROTEIN"/>
    <property type="match status" value="1"/>
</dbReference>
<protein>
    <recommendedName>
        <fullName evidence="5">Zinc finger PHD-type domain-containing protein</fullName>
    </recommendedName>
</protein>
<dbReference type="SUPFAM" id="SSF57889">
    <property type="entry name" value="Cysteine-rich domain"/>
    <property type="match status" value="6"/>
</dbReference>
<gene>
    <name evidence="6" type="ORF">AAHA92_26845</name>
</gene>
<evidence type="ECO:0000256" key="4">
    <source>
        <dbReference type="ARBA" id="ARBA00022833"/>
    </source>
</evidence>
<dbReference type="SMART" id="SM00249">
    <property type="entry name" value="PHD"/>
    <property type="match status" value="3"/>
</dbReference>
<evidence type="ECO:0000313" key="6">
    <source>
        <dbReference type="EMBL" id="KAL1538060.1"/>
    </source>
</evidence>
<keyword evidence="4" id="KW-0862">Zinc</keyword>
<dbReference type="InterPro" id="IPR004146">
    <property type="entry name" value="DC1"/>
</dbReference>
<feature type="domain" description="Zinc finger PHD-type" evidence="5">
    <location>
        <begin position="163"/>
        <end position="229"/>
    </location>
</feature>
<dbReference type="InterPro" id="IPR001965">
    <property type="entry name" value="Znf_PHD"/>
</dbReference>
<comment type="caution">
    <text evidence="6">The sequence shown here is derived from an EMBL/GenBank/DDBJ whole genome shotgun (WGS) entry which is preliminary data.</text>
</comment>
<name>A0ABD1G1S3_SALDI</name>
<evidence type="ECO:0000256" key="1">
    <source>
        <dbReference type="ARBA" id="ARBA00022723"/>
    </source>
</evidence>
<accession>A0ABD1G1S3</accession>
<dbReference type="GO" id="GO:0008270">
    <property type="term" value="F:zinc ion binding"/>
    <property type="evidence" value="ECO:0007669"/>
    <property type="project" value="UniProtKB-KW"/>
</dbReference>
<dbReference type="EMBL" id="JBEAFC010000010">
    <property type="protein sequence ID" value="KAL1538060.1"/>
    <property type="molecule type" value="Genomic_DNA"/>
</dbReference>
<keyword evidence="3" id="KW-0863">Zinc-finger</keyword>